<evidence type="ECO:0000256" key="2">
    <source>
        <dbReference type="ARBA" id="ARBA00022801"/>
    </source>
</evidence>
<dbReference type="STRING" id="1236973.JCM9157_4104"/>
<evidence type="ECO:0000313" key="5">
    <source>
        <dbReference type="EMBL" id="GAE36881.1"/>
    </source>
</evidence>
<dbReference type="SMART" id="SM00797">
    <property type="entry name" value="AHS2"/>
    <property type="match status" value="1"/>
</dbReference>
<dbReference type="GO" id="GO:0016787">
    <property type="term" value="F:hydrolase activity"/>
    <property type="evidence" value="ECO:0007669"/>
    <property type="project" value="UniProtKB-KW"/>
</dbReference>
<sequence>MTFTVLKPGLLTTIQDLGRYGYQKYGVIVSGAMDSFSTRLANLIVGNNEQEGVLEITLNGPVLRFEEDTLIVITGADLSPVIDQKRVSLNKPIYVKGGAILSFGPVKSGCRSYLACAGGFAIEEILGSKSTYIRAGIGGFEGRALKQGDRVKCKPPSDLARKLIAQLRLIGGGSSFQSAKWSVSQRKQSSKGESIVHLIRGSHFDLFTEKSIKALFHQRFTVSQNSDRMGYQLTGYSLQTRKAVDIFSEAIAFGTIQVPAEGNPIILLADRQTVGGYPRIAQVIATDLDVIAQLKPGDVVKFEEITLASAEQLYLERERELMNMKTGISLKMVF</sequence>
<dbReference type="InterPro" id="IPR003778">
    <property type="entry name" value="CT_A_B"/>
</dbReference>
<keyword evidence="3" id="KW-0067">ATP-binding</keyword>
<reference evidence="5 6" key="1">
    <citation type="journal article" date="2014" name="Genome Announc.">
        <title>Draft Genome Sequences of Three Alkaliphilic Bacillus Strains, Bacillus wakoensis JCM 9140T, Bacillus akibai JCM 9157T, and Bacillus hemicellulosilyticus JCM 9152T.</title>
        <authorList>
            <person name="Yuki M."/>
            <person name="Oshima K."/>
            <person name="Suda W."/>
            <person name="Oshida Y."/>
            <person name="Kitamura K."/>
            <person name="Iida T."/>
            <person name="Hattori M."/>
            <person name="Ohkuma M."/>
        </authorList>
    </citation>
    <scope>NUCLEOTIDE SEQUENCE [LARGE SCALE GENOMIC DNA]</scope>
    <source>
        <strain evidence="5 6">JCM 9157</strain>
    </source>
</reference>
<dbReference type="NCBIfam" id="TIGR00724">
    <property type="entry name" value="urea_amlyse_rel"/>
    <property type="match status" value="1"/>
</dbReference>
<keyword evidence="2 5" id="KW-0378">Hydrolase</keyword>
<proteinExistence type="predicted"/>
<organism evidence="5 6">
    <name type="scientific">Halalkalibacter akibai (strain ATCC 43226 / DSM 21942 / CIP 109018 / JCM 9157 / 1139)</name>
    <name type="common">Bacillus akibai</name>
    <dbReference type="NCBI Taxonomy" id="1236973"/>
    <lineage>
        <taxon>Bacteria</taxon>
        <taxon>Bacillati</taxon>
        <taxon>Bacillota</taxon>
        <taxon>Bacilli</taxon>
        <taxon>Bacillales</taxon>
        <taxon>Bacillaceae</taxon>
        <taxon>Halalkalibacter</taxon>
    </lineage>
</organism>
<dbReference type="PANTHER" id="PTHR43309">
    <property type="entry name" value="5-OXOPROLINASE SUBUNIT C"/>
    <property type="match status" value="1"/>
</dbReference>
<accession>W4QXQ5</accession>
<protein>
    <submittedName>
        <fullName evidence="5">Allophanate hydrolase 2 subunit 2</fullName>
    </submittedName>
</protein>
<dbReference type="EMBL" id="BAUV01000046">
    <property type="protein sequence ID" value="GAE36881.1"/>
    <property type="molecule type" value="Genomic_DNA"/>
</dbReference>
<dbReference type="InterPro" id="IPR029000">
    <property type="entry name" value="Cyclophilin-like_dom_sf"/>
</dbReference>
<dbReference type="PANTHER" id="PTHR43309:SF5">
    <property type="entry name" value="5-OXOPROLINASE SUBUNIT C"/>
    <property type="match status" value="1"/>
</dbReference>
<comment type="caution">
    <text evidence="5">The sequence shown here is derived from an EMBL/GenBank/DDBJ whole genome shotgun (WGS) entry which is preliminary data.</text>
</comment>
<evidence type="ECO:0000256" key="3">
    <source>
        <dbReference type="ARBA" id="ARBA00022840"/>
    </source>
</evidence>
<dbReference type="Gene3D" id="2.40.100.10">
    <property type="entry name" value="Cyclophilin-like"/>
    <property type="match status" value="1"/>
</dbReference>
<evidence type="ECO:0000256" key="1">
    <source>
        <dbReference type="ARBA" id="ARBA00022741"/>
    </source>
</evidence>
<keyword evidence="6" id="KW-1185">Reference proteome</keyword>
<gene>
    <name evidence="5" type="ORF">JCM9157_4104</name>
</gene>
<keyword evidence="1" id="KW-0547">Nucleotide-binding</keyword>
<dbReference type="OrthoDB" id="9782422at2"/>
<dbReference type="eggNOG" id="COG1984">
    <property type="taxonomic scope" value="Bacteria"/>
</dbReference>
<dbReference type="SUPFAM" id="SSF50891">
    <property type="entry name" value="Cyclophilin-like"/>
    <property type="match status" value="1"/>
</dbReference>
<feature type="domain" description="Carboxyltransferase" evidence="4">
    <location>
        <begin position="24"/>
        <end position="320"/>
    </location>
</feature>
<name>W4QXQ5_HALA3</name>
<dbReference type="RefSeq" id="WP_035667111.1">
    <property type="nucleotide sequence ID" value="NZ_BAUV01000046.1"/>
</dbReference>
<dbReference type="AlphaFoldDB" id="W4QXQ5"/>
<dbReference type="Proteomes" id="UP000018896">
    <property type="component" value="Unassembled WGS sequence"/>
</dbReference>
<dbReference type="GO" id="GO:0005524">
    <property type="term" value="F:ATP binding"/>
    <property type="evidence" value="ECO:0007669"/>
    <property type="project" value="UniProtKB-KW"/>
</dbReference>
<dbReference type="Pfam" id="PF02626">
    <property type="entry name" value="CT_A_B"/>
    <property type="match status" value="1"/>
</dbReference>
<evidence type="ECO:0000259" key="4">
    <source>
        <dbReference type="SMART" id="SM00797"/>
    </source>
</evidence>
<evidence type="ECO:0000313" key="6">
    <source>
        <dbReference type="Proteomes" id="UP000018896"/>
    </source>
</evidence>
<dbReference type="InterPro" id="IPR052708">
    <property type="entry name" value="PxpC"/>
</dbReference>